<evidence type="ECO:0000313" key="5">
    <source>
        <dbReference type="Proteomes" id="UP001157006"/>
    </source>
</evidence>
<keyword evidence="1" id="KW-0689">Ribosomal protein</keyword>
<accession>A0AAV0ZQ52</accession>
<dbReference type="GO" id="GO:0006412">
    <property type="term" value="P:translation"/>
    <property type="evidence" value="ECO:0007669"/>
    <property type="project" value="InterPro"/>
</dbReference>
<dbReference type="EMBL" id="OX451737">
    <property type="protein sequence ID" value="CAI8600730.1"/>
    <property type="molecule type" value="Genomic_DNA"/>
</dbReference>
<evidence type="ECO:0000256" key="2">
    <source>
        <dbReference type="ARBA" id="ARBA00023274"/>
    </source>
</evidence>
<dbReference type="GO" id="GO:0005840">
    <property type="term" value="C:ribosome"/>
    <property type="evidence" value="ECO:0007669"/>
    <property type="project" value="UniProtKB-KW"/>
</dbReference>
<keyword evidence="2" id="KW-0687">Ribonucleoprotein</keyword>
<feature type="compositionally biased region" description="Basic residues" evidence="3">
    <location>
        <begin position="1"/>
        <end position="10"/>
    </location>
</feature>
<proteinExistence type="predicted"/>
<feature type="region of interest" description="Disordered" evidence="3">
    <location>
        <begin position="1"/>
        <end position="30"/>
    </location>
</feature>
<dbReference type="GO" id="GO:0003735">
    <property type="term" value="F:structural constituent of ribosome"/>
    <property type="evidence" value="ECO:0007669"/>
    <property type="project" value="InterPro"/>
</dbReference>
<dbReference type="InterPro" id="IPR001976">
    <property type="entry name" value="Ribosomal_eS24"/>
</dbReference>
<dbReference type="Proteomes" id="UP001157006">
    <property type="component" value="Chromosome 2"/>
</dbReference>
<reference evidence="4 5" key="1">
    <citation type="submission" date="2023-01" db="EMBL/GenBank/DDBJ databases">
        <authorList>
            <person name="Kreplak J."/>
        </authorList>
    </citation>
    <scope>NUCLEOTIDE SEQUENCE [LARGE SCALE GENOMIC DNA]</scope>
</reference>
<dbReference type="GO" id="GO:0003729">
    <property type="term" value="F:mRNA binding"/>
    <property type="evidence" value="ECO:0007669"/>
    <property type="project" value="UniProtKB-ARBA"/>
</dbReference>
<protein>
    <submittedName>
        <fullName evidence="4">Uncharacterized protein</fullName>
    </submittedName>
</protein>
<evidence type="ECO:0000256" key="1">
    <source>
        <dbReference type="ARBA" id="ARBA00022980"/>
    </source>
</evidence>
<gene>
    <name evidence="4" type="ORF">VFH_II238240</name>
</gene>
<dbReference type="Gene3D" id="3.30.70.3370">
    <property type="match status" value="1"/>
</dbReference>
<organism evidence="4 5">
    <name type="scientific">Vicia faba</name>
    <name type="common">Broad bean</name>
    <name type="synonym">Faba vulgaris</name>
    <dbReference type="NCBI Taxonomy" id="3906"/>
    <lineage>
        <taxon>Eukaryota</taxon>
        <taxon>Viridiplantae</taxon>
        <taxon>Streptophyta</taxon>
        <taxon>Embryophyta</taxon>
        <taxon>Tracheophyta</taxon>
        <taxon>Spermatophyta</taxon>
        <taxon>Magnoliopsida</taxon>
        <taxon>eudicotyledons</taxon>
        <taxon>Gunneridae</taxon>
        <taxon>Pentapetalae</taxon>
        <taxon>rosids</taxon>
        <taxon>fabids</taxon>
        <taxon>Fabales</taxon>
        <taxon>Fabaceae</taxon>
        <taxon>Papilionoideae</taxon>
        <taxon>50 kb inversion clade</taxon>
        <taxon>NPAAA clade</taxon>
        <taxon>Hologalegina</taxon>
        <taxon>IRL clade</taxon>
        <taxon>Fabeae</taxon>
        <taxon>Vicia</taxon>
    </lineage>
</organism>
<dbReference type="InterPro" id="IPR012678">
    <property type="entry name" value="Ribosomal_uL23/eL15/eS24_sf"/>
</dbReference>
<name>A0AAV0ZQ52_VICFA</name>
<evidence type="ECO:0000256" key="3">
    <source>
        <dbReference type="SAM" id="MobiDB-lite"/>
    </source>
</evidence>
<dbReference type="GO" id="GO:1990904">
    <property type="term" value="C:ribonucleoprotein complex"/>
    <property type="evidence" value="ECO:0007669"/>
    <property type="project" value="UniProtKB-KW"/>
</dbReference>
<dbReference type="InterPro" id="IPR053709">
    <property type="entry name" value="eRP_eS24_sf"/>
</dbReference>
<dbReference type="Pfam" id="PF01282">
    <property type="entry name" value="Ribosomal_S24e"/>
    <property type="match status" value="1"/>
</dbReference>
<dbReference type="SUPFAM" id="SSF54189">
    <property type="entry name" value="Ribosomal proteins S24e, L23 and L15e"/>
    <property type="match status" value="1"/>
</dbReference>
<dbReference type="AlphaFoldDB" id="A0AAV0ZQ52"/>
<feature type="compositionally biased region" description="Polar residues" evidence="3">
    <location>
        <begin position="13"/>
        <end position="23"/>
    </location>
</feature>
<evidence type="ECO:0000313" key="4">
    <source>
        <dbReference type="EMBL" id="CAI8600730.1"/>
    </source>
</evidence>
<sequence length="124" mass="13727">MSLGVLHRHTPASDCTTSRSDSPTDAPPSTWECKITGNNLSSIAIASQNHFIISSFHRFRLQGIASQNRFRLQSLLKIASGCNRFSKSLQVVEANHPGKPNVSKAELKEKLATMYNVKDTNTVW</sequence>
<keyword evidence="5" id="KW-1185">Reference proteome</keyword>